<evidence type="ECO:0000259" key="1">
    <source>
        <dbReference type="Pfam" id="PF00535"/>
    </source>
</evidence>
<keyword evidence="2" id="KW-0808">Transferase</keyword>
<evidence type="ECO:0000313" key="2">
    <source>
        <dbReference type="EMBL" id="AHF10327.1"/>
    </source>
</evidence>
<name>A0ABM5P6L0_DEHRP</name>
<gene>
    <name evidence="2" type="ORF">DEHRE_09700</name>
</gene>
<dbReference type="InterPro" id="IPR029044">
    <property type="entry name" value="Nucleotide-diphossugar_trans"/>
</dbReference>
<proteinExistence type="predicted"/>
<dbReference type="SUPFAM" id="SSF48452">
    <property type="entry name" value="TPR-like"/>
    <property type="match status" value="1"/>
</dbReference>
<dbReference type="RefSeq" id="WP_015045153.1">
    <property type="nucleotide sequence ID" value="NZ_CP007033.1"/>
</dbReference>
<dbReference type="PANTHER" id="PTHR43630:SF2">
    <property type="entry name" value="GLYCOSYLTRANSFERASE"/>
    <property type="match status" value="1"/>
</dbReference>
<dbReference type="GO" id="GO:0016740">
    <property type="term" value="F:transferase activity"/>
    <property type="evidence" value="ECO:0007669"/>
    <property type="project" value="UniProtKB-KW"/>
</dbReference>
<dbReference type="Gene3D" id="3.90.550.10">
    <property type="entry name" value="Spore Coat Polysaccharide Biosynthesis Protein SpsA, Chain A"/>
    <property type="match status" value="1"/>
</dbReference>
<dbReference type="Proteomes" id="UP000018934">
    <property type="component" value="Chromosome"/>
</dbReference>
<dbReference type="Pfam" id="PF13181">
    <property type="entry name" value="TPR_8"/>
    <property type="match status" value="1"/>
</dbReference>
<feature type="domain" description="Glycosyltransferase 2-like" evidence="1">
    <location>
        <begin position="5"/>
        <end position="114"/>
    </location>
</feature>
<protein>
    <submittedName>
        <fullName evidence="2">Glycosyl transferase</fullName>
    </submittedName>
</protein>
<dbReference type="InterPro" id="IPR001173">
    <property type="entry name" value="Glyco_trans_2-like"/>
</dbReference>
<evidence type="ECO:0000313" key="3">
    <source>
        <dbReference type="Proteomes" id="UP000018934"/>
    </source>
</evidence>
<organism evidence="2 3">
    <name type="scientific">Dehalobacter restrictus (strain DSM 9455 / PER-K23)</name>
    <dbReference type="NCBI Taxonomy" id="871738"/>
    <lineage>
        <taxon>Bacteria</taxon>
        <taxon>Bacillati</taxon>
        <taxon>Bacillota</taxon>
        <taxon>Clostridia</taxon>
        <taxon>Eubacteriales</taxon>
        <taxon>Desulfitobacteriaceae</taxon>
        <taxon>Dehalobacter</taxon>
    </lineage>
</organism>
<reference evidence="2 3" key="1">
    <citation type="journal article" date="2013" name="Stand. Genomic Sci.">
        <title>Complete genome sequence of Dehalobacter restrictus PER-K23(T.).</title>
        <authorList>
            <person name="Kruse T."/>
            <person name="Maillard J."/>
            <person name="Goodwin L."/>
            <person name="Woyke T."/>
            <person name="Teshima H."/>
            <person name="Bruce D."/>
            <person name="Detter C."/>
            <person name="Tapia R."/>
            <person name="Han C."/>
            <person name="Huntemann M."/>
            <person name="Wei C.L."/>
            <person name="Han J."/>
            <person name="Chen A."/>
            <person name="Kyrpides N."/>
            <person name="Szeto E."/>
            <person name="Markowitz V."/>
            <person name="Ivanova N."/>
            <person name="Pagani I."/>
            <person name="Pati A."/>
            <person name="Pitluck S."/>
            <person name="Nolan M."/>
            <person name="Holliger C."/>
            <person name="Smidt H."/>
        </authorList>
    </citation>
    <scope>NUCLEOTIDE SEQUENCE [LARGE SCALE GENOMIC DNA]</scope>
    <source>
        <strain evidence="3">DSM 9455</strain>
    </source>
</reference>
<keyword evidence="3" id="KW-1185">Reference proteome</keyword>
<dbReference type="PANTHER" id="PTHR43630">
    <property type="entry name" value="POLY-BETA-1,6-N-ACETYL-D-GLUCOSAMINE SYNTHASE"/>
    <property type="match status" value="1"/>
</dbReference>
<dbReference type="InterPro" id="IPR011990">
    <property type="entry name" value="TPR-like_helical_dom_sf"/>
</dbReference>
<dbReference type="SUPFAM" id="SSF53448">
    <property type="entry name" value="Nucleotide-diphospho-sugar transferases"/>
    <property type="match status" value="1"/>
</dbReference>
<dbReference type="Gene3D" id="1.25.40.10">
    <property type="entry name" value="Tetratricopeptide repeat domain"/>
    <property type="match status" value="1"/>
</dbReference>
<dbReference type="InterPro" id="IPR019734">
    <property type="entry name" value="TPR_rpt"/>
</dbReference>
<accession>A0ABM5P6L0</accession>
<dbReference type="EMBL" id="CP007033">
    <property type="protein sequence ID" value="AHF10327.1"/>
    <property type="molecule type" value="Genomic_DNA"/>
</dbReference>
<sequence length="362" mass="41931">MVTISLCMIVKNEEKTLGRCLESVRDIPDEMIIVDTGSTDQTKMIAARYQAKVYDFAWIDDFAAARNFSFAQATQDYILWLDADDVLLEDDGNKLRQLKETLNPQVDIVMMRYNLGVDDKGNAVCTFFRERLLKRSMNYTWQDPIHEYIKIEGNIINSDICVTHKKVERKTARNLEIFEKIISEGRILSDRNCFYYARELYINSRIDEAIQYYDKFLDTEGGLLSNYIDASIDMSNCYLSKNDRINALKALLRSMEHDLPRAEVCCQIGHLYKTAEDYPKAIFWYELAATIKKPEESWGSVVHDCYGYIPCMELCACYFKSGNLAEAIRYNKKAGEYKPDDKLVLHNQKYFETLLGSVVSKN</sequence>
<dbReference type="CDD" id="cd02511">
    <property type="entry name" value="Beta4Glucosyltransferase"/>
    <property type="match status" value="1"/>
</dbReference>
<dbReference type="Pfam" id="PF00535">
    <property type="entry name" value="Glycos_transf_2"/>
    <property type="match status" value="1"/>
</dbReference>